<comment type="caution">
    <text evidence="2">The sequence shown here is derived from an EMBL/GenBank/DDBJ whole genome shotgun (WGS) entry which is preliminary data.</text>
</comment>
<reference evidence="3" key="1">
    <citation type="submission" date="2022-10" db="EMBL/GenBank/DDBJ databases">
        <title>Genome assembly of Pristionchus species.</title>
        <authorList>
            <person name="Yoshida K."/>
            <person name="Sommer R.J."/>
        </authorList>
    </citation>
    <scope>NUCLEOTIDE SEQUENCE [LARGE SCALE GENOMIC DNA]</scope>
    <source>
        <strain evidence="3">RS5460</strain>
    </source>
</reference>
<gene>
    <name evidence="2" type="ORF">PMAYCL1PPCAC_25524</name>
</gene>
<dbReference type="Proteomes" id="UP001328107">
    <property type="component" value="Unassembled WGS sequence"/>
</dbReference>
<evidence type="ECO:0000256" key="1">
    <source>
        <dbReference type="SAM" id="MobiDB-lite"/>
    </source>
</evidence>
<accession>A0AAN5D480</accession>
<evidence type="ECO:0000313" key="2">
    <source>
        <dbReference type="EMBL" id="GMR55329.1"/>
    </source>
</evidence>
<feature type="region of interest" description="Disordered" evidence="1">
    <location>
        <begin position="30"/>
        <end position="102"/>
    </location>
</feature>
<evidence type="ECO:0000313" key="3">
    <source>
        <dbReference type="Proteomes" id="UP001328107"/>
    </source>
</evidence>
<feature type="non-terminal residue" evidence="2">
    <location>
        <position position="1"/>
    </location>
</feature>
<protein>
    <submittedName>
        <fullName evidence="2">Uncharacterized protein</fullName>
    </submittedName>
</protein>
<feature type="non-terminal residue" evidence="2">
    <location>
        <position position="102"/>
    </location>
</feature>
<sequence>LTIVPLDTRNSILCSPAVSDAHPWRFLFLDRPNPPANSPHTPLVRPAPVSYSKDAELNGPPVREEAPPSPPPSGASNRGGFGTFLRGFGRGSSVHLHEVQNQ</sequence>
<dbReference type="AlphaFoldDB" id="A0AAN5D480"/>
<organism evidence="2 3">
    <name type="scientific">Pristionchus mayeri</name>
    <dbReference type="NCBI Taxonomy" id="1317129"/>
    <lineage>
        <taxon>Eukaryota</taxon>
        <taxon>Metazoa</taxon>
        <taxon>Ecdysozoa</taxon>
        <taxon>Nematoda</taxon>
        <taxon>Chromadorea</taxon>
        <taxon>Rhabditida</taxon>
        <taxon>Rhabditina</taxon>
        <taxon>Diplogasteromorpha</taxon>
        <taxon>Diplogasteroidea</taxon>
        <taxon>Neodiplogasteridae</taxon>
        <taxon>Pristionchus</taxon>
    </lineage>
</organism>
<name>A0AAN5D480_9BILA</name>
<keyword evidence="3" id="KW-1185">Reference proteome</keyword>
<dbReference type="EMBL" id="BTRK01000005">
    <property type="protein sequence ID" value="GMR55329.1"/>
    <property type="molecule type" value="Genomic_DNA"/>
</dbReference>
<proteinExistence type="predicted"/>